<feature type="transmembrane region" description="Helical" evidence="1">
    <location>
        <begin position="5"/>
        <end position="23"/>
    </location>
</feature>
<sequence length="56" mass="6603">MTLKIVKTLLSIFLVFMYYLGFWSAKSSIKITLFFIMILFIYEVGIETGKKQMNKN</sequence>
<evidence type="ECO:0000313" key="3">
    <source>
        <dbReference type="Proteomes" id="UP001527052"/>
    </source>
</evidence>
<feature type="transmembrane region" description="Helical" evidence="1">
    <location>
        <begin position="29"/>
        <end position="46"/>
    </location>
</feature>
<evidence type="ECO:0000256" key="1">
    <source>
        <dbReference type="SAM" id="Phobius"/>
    </source>
</evidence>
<dbReference type="EMBL" id="JAMDLZ010000039">
    <property type="protein sequence ID" value="MCY9549019.1"/>
    <property type="molecule type" value="Genomic_DNA"/>
</dbReference>
<name>A0ABT4EXU1_9BACI</name>
<evidence type="ECO:0000313" key="2">
    <source>
        <dbReference type="EMBL" id="MCY9549019.1"/>
    </source>
</evidence>
<protein>
    <submittedName>
        <fullName evidence="2">Uncharacterized protein</fullName>
    </submittedName>
</protein>
<dbReference type="RefSeq" id="WP_169776072.1">
    <property type="nucleotide sequence ID" value="NZ_CP189807.1"/>
</dbReference>
<gene>
    <name evidence="2" type="ORF">M5W82_19220</name>
</gene>
<keyword evidence="3" id="KW-1185">Reference proteome</keyword>
<dbReference type="Proteomes" id="UP001527052">
    <property type="component" value="Unassembled WGS sequence"/>
</dbReference>
<comment type="caution">
    <text evidence="2">The sequence shown here is derived from an EMBL/GenBank/DDBJ whole genome shotgun (WGS) entry which is preliminary data.</text>
</comment>
<keyword evidence="1" id="KW-0812">Transmembrane</keyword>
<proteinExistence type="predicted"/>
<organism evidence="2 3">
    <name type="scientific">Lysinibacillus xylanilyticus</name>
    <dbReference type="NCBI Taxonomy" id="582475"/>
    <lineage>
        <taxon>Bacteria</taxon>
        <taxon>Bacillati</taxon>
        <taxon>Bacillota</taxon>
        <taxon>Bacilli</taxon>
        <taxon>Bacillales</taxon>
        <taxon>Bacillaceae</taxon>
        <taxon>Lysinibacillus</taxon>
    </lineage>
</organism>
<keyword evidence="1" id="KW-1133">Transmembrane helix</keyword>
<reference evidence="2 3" key="1">
    <citation type="submission" date="2022-05" db="EMBL/GenBank/DDBJ databases">
        <title>Genome Sequencing of Bee-Associated Microbes.</title>
        <authorList>
            <person name="Dunlap C."/>
        </authorList>
    </citation>
    <scope>NUCLEOTIDE SEQUENCE [LARGE SCALE GENOMIC DNA]</scope>
    <source>
        <strain evidence="2 3">NRRL BD-083</strain>
    </source>
</reference>
<keyword evidence="1" id="KW-0472">Membrane</keyword>
<accession>A0ABT4EXU1</accession>
<dbReference type="GeneID" id="96601592"/>